<evidence type="ECO:0000313" key="2">
    <source>
        <dbReference type="Proteomes" id="UP001054902"/>
    </source>
</evidence>
<reference evidence="1 2" key="1">
    <citation type="journal article" date="2021" name="Sci. Rep.">
        <title>The genome of the diatom Chaetoceros tenuissimus carries an ancient integrated fragment of an extant virus.</title>
        <authorList>
            <person name="Hongo Y."/>
            <person name="Kimura K."/>
            <person name="Takaki Y."/>
            <person name="Yoshida Y."/>
            <person name="Baba S."/>
            <person name="Kobayashi G."/>
            <person name="Nagasaki K."/>
            <person name="Hano T."/>
            <person name="Tomaru Y."/>
        </authorList>
    </citation>
    <scope>NUCLEOTIDE SEQUENCE [LARGE SCALE GENOMIC DNA]</scope>
    <source>
        <strain evidence="1 2">NIES-3715</strain>
    </source>
</reference>
<dbReference type="Proteomes" id="UP001054902">
    <property type="component" value="Unassembled WGS sequence"/>
</dbReference>
<protein>
    <submittedName>
        <fullName evidence="1">Uncharacterized protein</fullName>
    </submittedName>
</protein>
<comment type="caution">
    <text evidence="1">The sequence shown here is derived from an EMBL/GenBank/DDBJ whole genome shotgun (WGS) entry which is preliminary data.</text>
</comment>
<name>A0AAD3CN67_9STRA</name>
<keyword evidence="2" id="KW-1185">Reference proteome</keyword>
<accession>A0AAD3CN67</accession>
<organism evidence="1 2">
    <name type="scientific">Chaetoceros tenuissimus</name>
    <dbReference type="NCBI Taxonomy" id="426638"/>
    <lineage>
        <taxon>Eukaryota</taxon>
        <taxon>Sar</taxon>
        <taxon>Stramenopiles</taxon>
        <taxon>Ochrophyta</taxon>
        <taxon>Bacillariophyta</taxon>
        <taxon>Coscinodiscophyceae</taxon>
        <taxon>Chaetocerotophycidae</taxon>
        <taxon>Chaetocerotales</taxon>
        <taxon>Chaetocerotaceae</taxon>
        <taxon>Chaetoceros</taxon>
    </lineage>
</organism>
<dbReference type="EMBL" id="BLLK01000029">
    <property type="protein sequence ID" value="GFH48778.1"/>
    <property type="molecule type" value="Genomic_DNA"/>
</dbReference>
<proteinExistence type="predicted"/>
<gene>
    <name evidence="1" type="ORF">CTEN210_05254</name>
</gene>
<dbReference type="AlphaFoldDB" id="A0AAD3CN67"/>
<evidence type="ECO:0000313" key="1">
    <source>
        <dbReference type="EMBL" id="GFH48778.1"/>
    </source>
</evidence>
<sequence length="154" mass="18322">MIKFNKIKTSIQRVLFVSRSIDNNQDQELREKEENERMVREATEACLKAIVEHLAEFISNPKNKDAKFEDWIEEVHPENVATTKKKGRKIDPRFYFKRSDHRMIWNMLAHNRQRESLIVHPRTMQMLRESLNQSVSNQLSDEDLASLRQLNLDS</sequence>